<keyword evidence="3" id="KW-1185">Reference proteome</keyword>
<evidence type="ECO:0000313" key="3">
    <source>
        <dbReference type="Proteomes" id="UP000054408"/>
    </source>
</evidence>
<sequence length="168" mass="18063">MLDGSLPKAVDKLAHYKAKFGEARIEKMIPHMKAVGLEEGITFSYGGEIGNTFDSHRLIEWAKRSSDATTVDALVACIMTRYFEREANLADHAVLCDAAADAGLDADAAAAFLNTDELSQETRDAIDSAYTRGVSGVPFFIFNDKYALSGAQPADVVADVLDKVAAEL</sequence>
<accession>A0A0L0DMH1</accession>
<dbReference type="Proteomes" id="UP000054408">
    <property type="component" value="Unassembled WGS sequence"/>
</dbReference>
<name>A0A0L0DMH1_THETB</name>
<dbReference type="AlphaFoldDB" id="A0A0L0DMH1"/>
<organism evidence="2 3">
    <name type="scientific">Thecamonas trahens ATCC 50062</name>
    <dbReference type="NCBI Taxonomy" id="461836"/>
    <lineage>
        <taxon>Eukaryota</taxon>
        <taxon>Apusozoa</taxon>
        <taxon>Apusomonadida</taxon>
        <taxon>Apusomonadidae</taxon>
        <taxon>Thecamonas</taxon>
    </lineage>
</organism>
<dbReference type="InterPro" id="IPR001853">
    <property type="entry name" value="DSBA-like_thioredoxin_dom"/>
</dbReference>
<evidence type="ECO:0000259" key="1">
    <source>
        <dbReference type="Pfam" id="PF01323"/>
    </source>
</evidence>
<dbReference type="SUPFAM" id="SSF52833">
    <property type="entry name" value="Thioredoxin-like"/>
    <property type="match status" value="1"/>
</dbReference>
<dbReference type="PANTHER" id="PTHR13887:SF41">
    <property type="entry name" value="THIOREDOXIN SUPERFAMILY PROTEIN"/>
    <property type="match status" value="1"/>
</dbReference>
<dbReference type="STRING" id="461836.A0A0L0DMH1"/>
<evidence type="ECO:0000313" key="2">
    <source>
        <dbReference type="EMBL" id="KNC53519.1"/>
    </source>
</evidence>
<dbReference type="OrthoDB" id="60308at2759"/>
<protein>
    <submittedName>
        <fullName evidence="2">DSBA oxidoreductase</fullName>
    </submittedName>
</protein>
<feature type="domain" description="DSBA-like thioredoxin" evidence="1">
    <location>
        <begin position="22"/>
        <end position="161"/>
    </location>
</feature>
<dbReference type="InterPro" id="IPR036249">
    <property type="entry name" value="Thioredoxin-like_sf"/>
</dbReference>
<dbReference type="OMA" id="ECANRAG"/>
<dbReference type="GeneID" id="25560990"/>
<dbReference type="GO" id="GO:0016491">
    <property type="term" value="F:oxidoreductase activity"/>
    <property type="evidence" value="ECO:0007669"/>
    <property type="project" value="InterPro"/>
</dbReference>
<proteinExistence type="predicted"/>
<gene>
    <name evidence="2" type="ORF">AMSG_01232</name>
</gene>
<reference evidence="2 3" key="1">
    <citation type="submission" date="2010-05" db="EMBL/GenBank/DDBJ databases">
        <title>The Genome Sequence of Thecamonas trahens ATCC 50062.</title>
        <authorList>
            <consortium name="The Broad Institute Genome Sequencing Platform"/>
            <person name="Russ C."/>
            <person name="Cuomo C."/>
            <person name="Shea T."/>
            <person name="Young S.K."/>
            <person name="Zeng Q."/>
            <person name="Koehrsen M."/>
            <person name="Haas B."/>
            <person name="Borodovsky M."/>
            <person name="Guigo R."/>
            <person name="Alvarado L."/>
            <person name="Berlin A."/>
            <person name="Bochicchio J."/>
            <person name="Borenstein D."/>
            <person name="Chapman S."/>
            <person name="Chen Z."/>
            <person name="Freedman E."/>
            <person name="Gellesch M."/>
            <person name="Goldberg J."/>
            <person name="Griggs A."/>
            <person name="Gujja S."/>
            <person name="Heilman E."/>
            <person name="Heiman D."/>
            <person name="Hepburn T."/>
            <person name="Howarth C."/>
            <person name="Jen D."/>
            <person name="Larson L."/>
            <person name="Mehta T."/>
            <person name="Park D."/>
            <person name="Pearson M."/>
            <person name="Roberts A."/>
            <person name="Saif S."/>
            <person name="Shenoy N."/>
            <person name="Sisk P."/>
            <person name="Stolte C."/>
            <person name="Sykes S."/>
            <person name="Thomson T."/>
            <person name="Walk T."/>
            <person name="White J."/>
            <person name="Yandava C."/>
            <person name="Burger G."/>
            <person name="Gray M.W."/>
            <person name="Holland P.W.H."/>
            <person name="King N."/>
            <person name="Lang F.B.F."/>
            <person name="Roger A.J."/>
            <person name="Ruiz-Trillo I."/>
            <person name="Lander E."/>
            <person name="Nusbaum C."/>
        </authorList>
    </citation>
    <scope>NUCLEOTIDE SEQUENCE [LARGE SCALE GENOMIC DNA]</scope>
    <source>
        <strain evidence="2 3">ATCC 50062</strain>
    </source>
</reference>
<dbReference type="Pfam" id="PF01323">
    <property type="entry name" value="DSBA"/>
    <property type="match status" value="1"/>
</dbReference>
<dbReference type="PANTHER" id="PTHR13887">
    <property type="entry name" value="GLUTATHIONE S-TRANSFERASE KAPPA"/>
    <property type="match status" value="1"/>
</dbReference>
<dbReference type="RefSeq" id="XP_013761840.1">
    <property type="nucleotide sequence ID" value="XM_013906386.1"/>
</dbReference>
<dbReference type="Gene3D" id="3.40.30.10">
    <property type="entry name" value="Glutaredoxin"/>
    <property type="match status" value="1"/>
</dbReference>
<dbReference type="eggNOG" id="ENOG502QTH7">
    <property type="taxonomic scope" value="Eukaryota"/>
</dbReference>
<dbReference type="EMBL" id="GL349437">
    <property type="protein sequence ID" value="KNC53519.1"/>
    <property type="molecule type" value="Genomic_DNA"/>
</dbReference>